<dbReference type="InterPro" id="IPR011463">
    <property type="entry name" value="DUF1569"/>
</dbReference>
<keyword evidence="3" id="KW-1185">Reference proteome</keyword>
<organism evidence="2 3">
    <name type="scientific">Triparma laevis f. longispina</name>
    <dbReference type="NCBI Taxonomy" id="1714387"/>
    <lineage>
        <taxon>Eukaryota</taxon>
        <taxon>Sar</taxon>
        <taxon>Stramenopiles</taxon>
        <taxon>Ochrophyta</taxon>
        <taxon>Bolidophyceae</taxon>
        <taxon>Parmales</taxon>
        <taxon>Triparmaceae</taxon>
        <taxon>Triparma</taxon>
    </lineage>
</organism>
<evidence type="ECO:0000256" key="1">
    <source>
        <dbReference type="SAM" id="MobiDB-lite"/>
    </source>
</evidence>
<dbReference type="Proteomes" id="UP001165122">
    <property type="component" value="Unassembled WGS sequence"/>
</dbReference>
<evidence type="ECO:0000313" key="2">
    <source>
        <dbReference type="EMBL" id="GMH57240.1"/>
    </source>
</evidence>
<sequence length="186" mass="20658">MATPVRVHPSEQNSLSDRALSALAALKESTQERKSPMDVMNLPTALAHCTDYVTMSLEGYPKEAHSPWIIKSTLGRLSLKMMMMKGSMSHDTDAFIPGEEKKKIANTKESISTAVDNLTSALTSFISSSSSLSDHYLFGKLTKEQCLKIHIFHIYSHLSRFMEAGGEQSKKSHRVNTVETEPESPR</sequence>
<evidence type="ECO:0000313" key="3">
    <source>
        <dbReference type="Proteomes" id="UP001165122"/>
    </source>
</evidence>
<dbReference type="EMBL" id="BRXW01000463">
    <property type="protein sequence ID" value="GMH57240.1"/>
    <property type="molecule type" value="Genomic_DNA"/>
</dbReference>
<dbReference type="Pfam" id="PF07606">
    <property type="entry name" value="DUF1569"/>
    <property type="match status" value="1"/>
</dbReference>
<protein>
    <submittedName>
        <fullName evidence="2">Uncharacterized protein</fullName>
    </submittedName>
</protein>
<reference evidence="3" key="1">
    <citation type="journal article" date="2023" name="Commun. Biol.">
        <title>Genome analysis of Parmales, the sister group of diatoms, reveals the evolutionary specialization of diatoms from phago-mixotrophs to photoautotrophs.</title>
        <authorList>
            <person name="Ban H."/>
            <person name="Sato S."/>
            <person name="Yoshikawa S."/>
            <person name="Yamada K."/>
            <person name="Nakamura Y."/>
            <person name="Ichinomiya M."/>
            <person name="Sato N."/>
            <person name="Blanc-Mathieu R."/>
            <person name="Endo H."/>
            <person name="Kuwata A."/>
            <person name="Ogata H."/>
        </authorList>
    </citation>
    <scope>NUCLEOTIDE SEQUENCE [LARGE SCALE GENOMIC DNA]</scope>
    <source>
        <strain evidence="3">NIES 3700</strain>
    </source>
</reference>
<feature type="region of interest" description="Disordered" evidence="1">
    <location>
        <begin position="166"/>
        <end position="186"/>
    </location>
</feature>
<name>A0A9W6ZUW0_9STRA</name>
<comment type="caution">
    <text evidence="2">The sequence shown here is derived from an EMBL/GenBank/DDBJ whole genome shotgun (WGS) entry which is preliminary data.</text>
</comment>
<gene>
    <name evidence="2" type="ORF">TrLO_g13607</name>
</gene>
<accession>A0A9W6ZUW0</accession>
<dbReference type="AlphaFoldDB" id="A0A9W6ZUW0"/>
<proteinExistence type="predicted"/>